<name>A0A4Y2PCC1_ARAVE</name>
<dbReference type="Proteomes" id="UP000499080">
    <property type="component" value="Unassembled WGS sequence"/>
</dbReference>
<feature type="domain" description="Reverse transcriptase" evidence="1">
    <location>
        <begin position="1"/>
        <end position="224"/>
    </location>
</feature>
<dbReference type="SUPFAM" id="SSF56672">
    <property type="entry name" value="DNA/RNA polymerases"/>
    <property type="match status" value="1"/>
</dbReference>
<evidence type="ECO:0000259" key="1">
    <source>
        <dbReference type="PROSITE" id="PS50878"/>
    </source>
</evidence>
<dbReference type="Pfam" id="PF00078">
    <property type="entry name" value="RVT_1"/>
    <property type="match status" value="1"/>
</dbReference>
<dbReference type="EMBL" id="BGPR01010715">
    <property type="protein sequence ID" value="GBN47666.1"/>
    <property type="molecule type" value="Genomic_DNA"/>
</dbReference>
<evidence type="ECO:0000313" key="2">
    <source>
        <dbReference type="EMBL" id="GBN47666.1"/>
    </source>
</evidence>
<keyword evidence="2" id="KW-0695">RNA-directed DNA polymerase</keyword>
<comment type="caution">
    <text evidence="2">The sequence shown here is derived from an EMBL/GenBank/DDBJ whole genome shotgun (WGS) entry which is preliminary data.</text>
</comment>
<sequence>MQNCFLPNCWKTSVVVPIPKPNSDLSLPQNYRPISLLSCLCKVFESVLLRRLSQFLDDNNLIISYQFGFQKQLSTNDQLVRVTELIDDGFEKSETTGALFLDIAKAFDKIWHDGLLLMLMRLVVSAQLIEILRSYLTSRNFMVRVDNIISTPGPILTGCPQGSLISPTLFNIHVNDIPKTRSCHLAILADDTAVLTQHKNPHTIITHLQHYVTQLQLWLTDWKN</sequence>
<keyword evidence="2" id="KW-0548">Nucleotidyltransferase</keyword>
<dbReference type="CDD" id="cd01650">
    <property type="entry name" value="RT_nLTR_like"/>
    <property type="match status" value="1"/>
</dbReference>
<dbReference type="InterPro" id="IPR043502">
    <property type="entry name" value="DNA/RNA_pol_sf"/>
</dbReference>
<organism evidence="2 3">
    <name type="scientific">Araneus ventricosus</name>
    <name type="common">Orbweaver spider</name>
    <name type="synonym">Epeira ventricosa</name>
    <dbReference type="NCBI Taxonomy" id="182803"/>
    <lineage>
        <taxon>Eukaryota</taxon>
        <taxon>Metazoa</taxon>
        <taxon>Ecdysozoa</taxon>
        <taxon>Arthropoda</taxon>
        <taxon>Chelicerata</taxon>
        <taxon>Arachnida</taxon>
        <taxon>Araneae</taxon>
        <taxon>Araneomorphae</taxon>
        <taxon>Entelegynae</taxon>
        <taxon>Araneoidea</taxon>
        <taxon>Araneidae</taxon>
        <taxon>Araneus</taxon>
    </lineage>
</organism>
<proteinExistence type="predicted"/>
<evidence type="ECO:0000313" key="3">
    <source>
        <dbReference type="Proteomes" id="UP000499080"/>
    </source>
</evidence>
<dbReference type="GO" id="GO:0003964">
    <property type="term" value="F:RNA-directed DNA polymerase activity"/>
    <property type="evidence" value="ECO:0007669"/>
    <property type="project" value="UniProtKB-KW"/>
</dbReference>
<dbReference type="PROSITE" id="PS50878">
    <property type="entry name" value="RT_POL"/>
    <property type="match status" value="1"/>
</dbReference>
<dbReference type="OrthoDB" id="6433969at2759"/>
<reference evidence="2 3" key="1">
    <citation type="journal article" date="2019" name="Sci. Rep.">
        <title>Orb-weaving spider Araneus ventricosus genome elucidates the spidroin gene catalogue.</title>
        <authorList>
            <person name="Kono N."/>
            <person name="Nakamura H."/>
            <person name="Ohtoshi R."/>
            <person name="Moran D.A.P."/>
            <person name="Shinohara A."/>
            <person name="Yoshida Y."/>
            <person name="Fujiwara M."/>
            <person name="Mori M."/>
            <person name="Tomita M."/>
            <person name="Arakawa K."/>
        </authorList>
    </citation>
    <scope>NUCLEOTIDE SEQUENCE [LARGE SCALE GENOMIC DNA]</scope>
</reference>
<keyword evidence="2" id="KW-0808">Transferase</keyword>
<dbReference type="AlphaFoldDB" id="A0A4Y2PCC1"/>
<protein>
    <submittedName>
        <fullName evidence="2">RNA-directed DNA polymerase from mobile element jockey</fullName>
    </submittedName>
</protein>
<dbReference type="PANTHER" id="PTHR19446">
    <property type="entry name" value="REVERSE TRANSCRIPTASES"/>
    <property type="match status" value="1"/>
</dbReference>
<accession>A0A4Y2PCC1</accession>
<keyword evidence="3" id="KW-1185">Reference proteome</keyword>
<gene>
    <name evidence="2" type="primary">pol_4046</name>
    <name evidence="2" type="ORF">AVEN_70349_1</name>
</gene>
<dbReference type="InterPro" id="IPR000477">
    <property type="entry name" value="RT_dom"/>
</dbReference>